<organism evidence="1 2">
    <name type="scientific">Dreissena polymorpha</name>
    <name type="common">Zebra mussel</name>
    <name type="synonym">Mytilus polymorpha</name>
    <dbReference type="NCBI Taxonomy" id="45954"/>
    <lineage>
        <taxon>Eukaryota</taxon>
        <taxon>Metazoa</taxon>
        <taxon>Spiralia</taxon>
        <taxon>Lophotrochozoa</taxon>
        <taxon>Mollusca</taxon>
        <taxon>Bivalvia</taxon>
        <taxon>Autobranchia</taxon>
        <taxon>Heteroconchia</taxon>
        <taxon>Euheterodonta</taxon>
        <taxon>Imparidentia</taxon>
        <taxon>Neoheterodontei</taxon>
        <taxon>Myida</taxon>
        <taxon>Dreissenoidea</taxon>
        <taxon>Dreissenidae</taxon>
        <taxon>Dreissena</taxon>
    </lineage>
</organism>
<sequence length="115" mass="13184">MGSHNSVPWISVLYWDSCLVTCPNKASFSRLSVGMRGSCGQTSAAVMFQTYSLVVFSMFEMRSSLRRHLCARRRRFFALQLDGDYERLVEPLRGEADGATYPLLDWLLLRSPWLL</sequence>
<keyword evidence="2" id="KW-1185">Reference proteome</keyword>
<dbReference type="EMBL" id="JAIWYP010000012">
    <property type="protein sequence ID" value="KAH3729612.1"/>
    <property type="molecule type" value="Genomic_DNA"/>
</dbReference>
<name>A0A9D4HQS3_DREPO</name>
<reference evidence="1" key="1">
    <citation type="journal article" date="2019" name="bioRxiv">
        <title>The Genome of the Zebra Mussel, Dreissena polymorpha: A Resource for Invasive Species Research.</title>
        <authorList>
            <person name="McCartney M.A."/>
            <person name="Auch B."/>
            <person name="Kono T."/>
            <person name="Mallez S."/>
            <person name="Zhang Y."/>
            <person name="Obille A."/>
            <person name="Becker A."/>
            <person name="Abrahante J.E."/>
            <person name="Garbe J."/>
            <person name="Badalamenti J.P."/>
            <person name="Herman A."/>
            <person name="Mangelson H."/>
            <person name="Liachko I."/>
            <person name="Sullivan S."/>
            <person name="Sone E.D."/>
            <person name="Koren S."/>
            <person name="Silverstein K.A.T."/>
            <person name="Beckman K.B."/>
            <person name="Gohl D.M."/>
        </authorList>
    </citation>
    <scope>NUCLEOTIDE SEQUENCE</scope>
    <source>
        <strain evidence="1">Duluth1</strain>
        <tissue evidence="1">Whole animal</tissue>
    </source>
</reference>
<proteinExistence type="predicted"/>
<comment type="caution">
    <text evidence="1">The sequence shown here is derived from an EMBL/GenBank/DDBJ whole genome shotgun (WGS) entry which is preliminary data.</text>
</comment>
<reference evidence="1" key="2">
    <citation type="submission" date="2020-11" db="EMBL/GenBank/DDBJ databases">
        <authorList>
            <person name="McCartney M.A."/>
            <person name="Auch B."/>
            <person name="Kono T."/>
            <person name="Mallez S."/>
            <person name="Becker A."/>
            <person name="Gohl D.M."/>
            <person name="Silverstein K.A.T."/>
            <person name="Koren S."/>
            <person name="Bechman K.B."/>
            <person name="Herman A."/>
            <person name="Abrahante J.E."/>
            <person name="Garbe J."/>
        </authorList>
    </citation>
    <scope>NUCLEOTIDE SEQUENCE</scope>
    <source>
        <strain evidence="1">Duluth1</strain>
        <tissue evidence="1">Whole animal</tissue>
    </source>
</reference>
<evidence type="ECO:0000313" key="1">
    <source>
        <dbReference type="EMBL" id="KAH3729612.1"/>
    </source>
</evidence>
<protein>
    <submittedName>
        <fullName evidence="1">Uncharacterized protein</fullName>
    </submittedName>
</protein>
<evidence type="ECO:0000313" key="2">
    <source>
        <dbReference type="Proteomes" id="UP000828390"/>
    </source>
</evidence>
<accession>A0A9D4HQS3</accession>
<gene>
    <name evidence="1" type="ORF">DPMN_055587</name>
</gene>
<dbReference type="AlphaFoldDB" id="A0A9D4HQS3"/>
<dbReference type="Proteomes" id="UP000828390">
    <property type="component" value="Unassembled WGS sequence"/>
</dbReference>